<dbReference type="PANTHER" id="PTHR21716:SF53">
    <property type="entry name" value="PERMEASE PERM-RELATED"/>
    <property type="match status" value="1"/>
</dbReference>
<dbReference type="InterPro" id="IPR002549">
    <property type="entry name" value="AI-2E-like"/>
</dbReference>
<keyword evidence="7 9" id="KW-0472">Membrane</keyword>
<feature type="region of interest" description="Disordered" evidence="8">
    <location>
        <begin position="371"/>
        <end position="396"/>
    </location>
</feature>
<dbReference type="AlphaFoldDB" id="A0A662ZC73"/>
<evidence type="ECO:0000313" key="11">
    <source>
        <dbReference type="Proteomes" id="UP000243374"/>
    </source>
</evidence>
<dbReference type="RefSeq" id="WP_074841014.1">
    <property type="nucleotide sequence ID" value="NZ_CP047056.1"/>
</dbReference>
<feature type="transmembrane region" description="Helical" evidence="9">
    <location>
        <begin position="72"/>
        <end position="94"/>
    </location>
</feature>
<evidence type="ECO:0000256" key="7">
    <source>
        <dbReference type="ARBA" id="ARBA00023136"/>
    </source>
</evidence>
<dbReference type="GO" id="GO:0005886">
    <property type="term" value="C:plasma membrane"/>
    <property type="evidence" value="ECO:0007669"/>
    <property type="project" value="UniProtKB-SubCell"/>
</dbReference>
<accession>A0A662ZC73</accession>
<organism evidence="10 11">
    <name type="scientific">Succinivibrio dextrinosolvens</name>
    <dbReference type="NCBI Taxonomy" id="83771"/>
    <lineage>
        <taxon>Bacteria</taxon>
        <taxon>Pseudomonadati</taxon>
        <taxon>Pseudomonadota</taxon>
        <taxon>Gammaproteobacteria</taxon>
        <taxon>Aeromonadales</taxon>
        <taxon>Succinivibrionaceae</taxon>
        <taxon>Succinivibrio</taxon>
    </lineage>
</organism>
<dbReference type="GO" id="GO:0055085">
    <property type="term" value="P:transmembrane transport"/>
    <property type="evidence" value="ECO:0007669"/>
    <property type="project" value="TreeGrafter"/>
</dbReference>
<dbReference type="Proteomes" id="UP000243374">
    <property type="component" value="Unassembled WGS sequence"/>
</dbReference>
<reference evidence="10 11" key="1">
    <citation type="submission" date="2016-10" db="EMBL/GenBank/DDBJ databases">
        <authorList>
            <person name="Varghese N."/>
            <person name="Submissions S."/>
        </authorList>
    </citation>
    <scope>NUCLEOTIDE SEQUENCE [LARGE SCALE GENOMIC DNA]</scope>
    <source>
        <strain evidence="10 11">22B</strain>
    </source>
</reference>
<evidence type="ECO:0000256" key="2">
    <source>
        <dbReference type="ARBA" id="ARBA00009773"/>
    </source>
</evidence>
<dbReference type="OrthoDB" id="5562213at2"/>
<protein>
    <submittedName>
        <fullName evidence="10">Putative permease</fullName>
    </submittedName>
</protein>
<comment type="subcellular location">
    <subcellularLocation>
        <location evidence="1">Cell membrane</location>
        <topology evidence="1">Multi-pass membrane protein</topology>
    </subcellularLocation>
</comment>
<keyword evidence="6 9" id="KW-1133">Transmembrane helix</keyword>
<dbReference type="EMBL" id="FOSF01000037">
    <property type="protein sequence ID" value="SFK20563.1"/>
    <property type="molecule type" value="Genomic_DNA"/>
</dbReference>
<evidence type="ECO:0000256" key="5">
    <source>
        <dbReference type="ARBA" id="ARBA00022692"/>
    </source>
</evidence>
<proteinExistence type="inferred from homology"/>
<keyword evidence="11" id="KW-1185">Reference proteome</keyword>
<feature type="transmembrane region" description="Helical" evidence="9">
    <location>
        <begin position="43"/>
        <end position="60"/>
    </location>
</feature>
<feature type="transmembrane region" description="Helical" evidence="9">
    <location>
        <begin position="265"/>
        <end position="286"/>
    </location>
</feature>
<keyword evidence="5 9" id="KW-0812">Transmembrane</keyword>
<evidence type="ECO:0000256" key="6">
    <source>
        <dbReference type="ARBA" id="ARBA00022989"/>
    </source>
</evidence>
<evidence type="ECO:0000256" key="9">
    <source>
        <dbReference type="SAM" id="Phobius"/>
    </source>
</evidence>
<feature type="transmembrane region" description="Helical" evidence="9">
    <location>
        <begin position="293"/>
        <end position="310"/>
    </location>
</feature>
<dbReference type="Pfam" id="PF01594">
    <property type="entry name" value="AI-2E_transport"/>
    <property type="match status" value="1"/>
</dbReference>
<gene>
    <name evidence="10" type="ORF">SAMN04487865_103715</name>
</gene>
<evidence type="ECO:0000256" key="8">
    <source>
        <dbReference type="SAM" id="MobiDB-lite"/>
    </source>
</evidence>
<comment type="similarity">
    <text evidence="2">Belongs to the autoinducer-2 exporter (AI-2E) (TC 2.A.86) family.</text>
</comment>
<name>A0A662ZC73_9GAMM</name>
<sequence length="396" mass="44880">MIKLFKGWYSRHFSEPGTIEFAFVLLAAFVVVYYFMWLVGPLVVALCIAYCLDWLVRLLINKFKLKRMPASIITMVLFVGLSIGIIVFIVPKIVQQANQFYTSLQQISLSAQGDRKNDFDTIISTRTYEFIESLPDPIPSMFSQDEVDQYVLQARASILANTTSFIRNQVMPSVVNAMTWLMYMIIVPIFTFLMLANKETLQKRFKDYILPTNQDIIGQFWKRINGQLEAYIRGKVLHIIIITIVNTLAFMLLGVNYAFLLGFGVGLSVIIPYVGAALITIPVVLIPVFQFGFCTYVIWILVVYLIIQLLDGNVLTPFLFSKAMNLDAFSILSAILIFGGLWGFWGVFFSIPLATFIGSMVKYWPIKDKEGAEKDNSNEDKAEDVAKQEAISSSKD</sequence>
<evidence type="ECO:0000256" key="1">
    <source>
        <dbReference type="ARBA" id="ARBA00004651"/>
    </source>
</evidence>
<feature type="transmembrane region" description="Helical" evidence="9">
    <location>
        <begin position="21"/>
        <end position="37"/>
    </location>
</feature>
<feature type="compositionally biased region" description="Basic and acidic residues" evidence="8">
    <location>
        <begin position="371"/>
        <end position="387"/>
    </location>
</feature>
<evidence type="ECO:0000256" key="4">
    <source>
        <dbReference type="ARBA" id="ARBA00022475"/>
    </source>
</evidence>
<feature type="transmembrane region" description="Helical" evidence="9">
    <location>
        <begin position="330"/>
        <end position="357"/>
    </location>
</feature>
<keyword evidence="3" id="KW-0813">Transport</keyword>
<dbReference type="PANTHER" id="PTHR21716">
    <property type="entry name" value="TRANSMEMBRANE PROTEIN"/>
    <property type="match status" value="1"/>
</dbReference>
<feature type="transmembrane region" description="Helical" evidence="9">
    <location>
        <begin position="177"/>
        <end position="196"/>
    </location>
</feature>
<evidence type="ECO:0000313" key="10">
    <source>
        <dbReference type="EMBL" id="SFK20563.1"/>
    </source>
</evidence>
<evidence type="ECO:0000256" key="3">
    <source>
        <dbReference type="ARBA" id="ARBA00022448"/>
    </source>
</evidence>
<keyword evidence="4" id="KW-1003">Cell membrane</keyword>
<feature type="transmembrane region" description="Helical" evidence="9">
    <location>
        <begin position="236"/>
        <end position="259"/>
    </location>
</feature>